<evidence type="ECO:0000313" key="2">
    <source>
        <dbReference type="EMBL" id="CAG9167647.1"/>
    </source>
</evidence>
<feature type="chain" id="PRO_5045862321" description="DUF4148 domain-containing protein" evidence="1">
    <location>
        <begin position="21"/>
        <end position="92"/>
    </location>
</feature>
<evidence type="ECO:0000256" key="1">
    <source>
        <dbReference type="SAM" id="SignalP"/>
    </source>
</evidence>
<dbReference type="RefSeq" id="WP_224078556.1">
    <property type="nucleotide sequence ID" value="NZ_CAJZAI010000002.1"/>
</dbReference>
<feature type="signal peptide" evidence="1">
    <location>
        <begin position="1"/>
        <end position="20"/>
    </location>
</feature>
<name>A0ABM8WJT4_9BURK</name>
<dbReference type="EMBL" id="CAJZAI010000002">
    <property type="protein sequence ID" value="CAG9167647.1"/>
    <property type="molecule type" value="Genomic_DNA"/>
</dbReference>
<sequence>MKTVFLTTAALLIATANAQATTRKPDPFTDGARVDAAIQQVAARSTSPKLVDEQYRTLAVRKADPYVDGAVRSIDPFTDGAAKPVDALTDGA</sequence>
<keyword evidence="3" id="KW-1185">Reference proteome</keyword>
<protein>
    <recommendedName>
        <fullName evidence="4">DUF4148 domain-containing protein</fullName>
    </recommendedName>
</protein>
<comment type="caution">
    <text evidence="2">The sequence shown here is derived from an EMBL/GenBank/DDBJ whole genome shotgun (WGS) entry which is preliminary data.</text>
</comment>
<reference evidence="2 3" key="1">
    <citation type="submission" date="2021-08" db="EMBL/GenBank/DDBJ databases">
        <authorList>
            <person name="Peeters C."/>
        </authorList>
    </citation>
    <scope>NUCLEOTIDE SEQUENCE [LARGE SCALE GENOMIC DNA]</scope>
    <source>
        <strain evidence="2 3">LMG 23992</strain>
    </source>
</reference>
<accession>A0ABM8WJT4</accession>
<organism evidence="2 3">
    <name type="scientific">Cupriavidus laharis</name>
    <dbReference type="NCBI Taxonomy" id="151654"/>
    <lineage>
        <taxon>Bacteria</taxon>
        <taxon>Pseudomonadati</taxon>
        <taxon>Pseudomonadota</taxon>
        <taxon>Betaproteobacteria</taxon>
        <taxon>Burkholderiales</taxon>
        <taxon>Burkholderiaceae</taxon>
        <taxon>Cupriavidus</taxon>
    </lineage>
</organism>
<keyword evidence="1" id="KW-0732">Signal</keyword>
<gene>
    <name evidence="2" type="ORF">LMG23992_00866</name>
</gene>
<dbReference type="Proteomes" id="UP000727654">
    <property type="component" value="Unassembled WGS sequence"/>
</dbReference>
<evidence type="ECO:0008006" key="4">
    <source>
        <dbReference type="Google" id="ProtNLM"/>
    </source>
</evidence>
<evidence type="ECO:0000313" key="3">
    <source>
        <dbReference type="Proteomes" id="UP000727654"/>
    </source>
</evidence>
<proteinExistence type="predicted"/>